<reference evidence="2 3" key="1">
    <citation type="submission" date="2019-12" db="EMBL/GenBank/DDBJ databases">
        <authorList>
            <person name="Woiski C."/>
        </authorList>
    </citation>
    <scope>NUCLEOTIDE SEQUENCE [LARGE SCALE GENOMIC DNA]</scope>
    <source>
        <strain evidence="2 3">BOE100</strain>
    </source>
</reference>
<dbReference type="Gene3D" id="2.60.120.10">
    <property type="entry name" value="Jelly Rolls"/>
    <property type="match status" value="1"/>
</dbReference>
<proteinExistence type="predicted"/>
<dbReference type="SUPFAM" id="SSF51206">
    <property type="entry name" value="cAMP-binding domain-like"/>
    <property type="match status" value="1"/>
</dbReference>
<evidence type="ECO:0000259" key="1">
    <source>
        <dbReference type="PROSITE" id="PS50042"/>
    </source>
</evidence>
<dbReference type="EMBL" id="WOWR01000015">
    <property type="protein sequence ID" value="KAF0254283.1"/>
    <property type="molecule type" value="Genomic_DNA"/>
</dbReference>
<organism evidence="2 3">
    <name type="scientific">Pseudomonas putida</name>
    <name type="common">Arthrobacter siderocapsulatus</name>
    <dbReference type="NCBI Taxonomy" id="303"/>
    <lineage>
        <taxon>Bacteria</taxon>
        <taxon>Pseudomonadati</taxon>
        <taxon>Pseudomonadota</taxon>
        <taxon>Gammaproteobacteria</taxon>
        <taxon>Pseudomonadales</taxon>
        <taxon>Pseudomonadaceae</taxon>
        <taxon>Pseudomonas</taxon>
    </lineage>
</organism>
<dbReference type="SUPFAM" id="SSF46785">
    <property type="entry name" value="Winged helix' DNA-binding domain"/>
    <property type="match status" value="1"/>
</dbReference>
<dbReference type="RefSeq" id="WP_156859015.1">
    <property type="nucleotide sequence ID" value="NZ_WOWR01000015.1"/>
</dbReference>
<feature type="domain" description="Cyclic nucleotide-binding" evidence="1">
    <location>
        <begin position="37"/>
        <end position="124"/>
    </location>
</feature>
<protein>
    <recommendedName>
        <fullName evidence="1">Cyclic nucleotide-binding domain-containing protein</fullName>
    </recommendedName>
</protein>
<evidence type="ECO:0000313" key="3">
    <source>
        <dbReference type="Proteomes" id="UP000442695"/>
    </source>
</evidence>
<dbReference type="InterPro" id="IPR000595">
    <property type="entry name" value="cNMP-bd_dom"/>
</dbReference>
<dbReference type="InterPro" id="IPR018490">
    <property type="entry name" value="cNMP-bd_dom_sf"/>
</dbReference>
<accession>A0A7V8J3X2</accession>
<evidence type="ECO:0000313" key="2">
    <source>
        <dbReference type="EMBL" id="KAF0254283.1"/>
    </source>
</evidence>
<comment type="caution">
    <text evidence="2">The sequence shown here is derived from an EMBL/GenBank/DDBJ whole genome shotgun (WGS) entry which is preliminary data.</text>
</comment>
<name>A0A7V8J3X2_PSEPU</name>
<dbReference type="InterPro" id="IPR036390">
    <property type="entry name" value="WH_DNA-bd_sf"/>
</dbReference>
<gene>
    <name evidence="2" type="ORF">GN299_13585</name>
</gene>
<dbReference type="PROSITE" id="PS50042">
    <property type="entry name" value="CNMP_BINDING_3"/>
    <property type="match status" value="1"/>
</dbReference>
<dbReference type="AlphaFoldDB" id="A0A7V8J3X2"/>
<dbReference type="Proteomes" id="UP000442695">
    <property type="component" value="Unassembled WGS sequence"/>
</dbReference>
<dbReference type="InterPro" id="IPR014710">
    <property type="entry name" value="RmlC-like_jellyroll"/>
</dbReference>
<sequence length="217" mass="24191">MLNTHPSQVLASDPSLGTSSTLYRGQSLASAVVQDNDEFVLIEDGALRMFVTNGAGERFYLSIIGAGYVFTPESIRLASQNHERRGVEAMREVRLRRISRAEWEAVNRKHPHLYNLVIEQEAQQLQIVQFHLAHHVQRSSLERTRFALCTYAQGIGSLLPCGSISIKVSRAELATWIGVSSDRIARLIRELHVAGEVTLDGRNIRVSNALLSSVYPN</sequence>